<evidence type="ECO:0000256" key="12">
    <source>
        <dbReference type="ARBA" id="ARBA00034078"/>
    </source>
</evidence>
<evidence type="ECO:0000259" key="13">
    <source>
        <dbReference type="PROSITE" id="PS51085"/>
    </source>
</evidence>
<dbReference type="PROSITE" id="PS00642">
    <property type="entry name" value="COMPLEX1_75K_2"/>
    <property type="match status" value="1"/>
</dbReference>
<dbReference type="PROSITE" id="PS51085">
    <property type="entry name" value="2FE2S_FER_2"/>
    <property type="match status" value="1"/>
</dbReference>
<dbReference type="InterPro" id="IPR019574">
    <property type="entry name" value="NADH_UbQ_OxRdtase_Gsu_4Fe4S-bd"/>
</dbReference>
<dbReference type="EMBL" id="VCLB01000011">
    <property type="protein sequence ID" value="TNB46260.1"/>
    <property type="molecule type" value="Genomic_DNA"/>
</dbReference>
<dbReference type="SUPFAM" id="SSF54862">
    <property type="entry name" value="4Fe-4S ferredoxins"/>
    <property type="match status" value="1"/>
</dbReference>
<dbReference type="Pfam" id="PF22117">
    <property type="entry name" value="Fer4_Nqo3"/>
    <property type="match status" value="1"/>
</dbReference>
<reference evidence="16 17" key="2">
    <citation type="submission" date="2019-06" db="EMBL/GenBank/DDBJ databases">
        <title>Martelella lutilitoris sp. nov., isolated from a tidal mudflat.</title>
        <authorList>
            <person name="Kim Y.-J."/>
        </authorList>
    </citation>
    <scope>NUCLEOTIDE SEQUENCE [LARGE SCALE GENOMIC DNA]</scope>
    <source>
        <strain evidence="16 17">GH2-6</strain>
    </source>
</reference>
<dbReference type="GO" id="GO:0051537">
    <property type="term" value="F:2 iron, 2 sulfur cluster binding"/>
    <property type="evidence" value="ECO:0007669"/>
    <property type="project" value="UniProtKB-KW"/>
</dbReference>
<sequence>MTQEDFTFTIDGVEIAASPGQTIMEAADAAGVYIPRLCDHQGLRHQGSCRVCTVKANGHSTSACTQPAEPGMKVDNETPHISKLRRDLVEMLFHEGNHLCPICEESGNCELQAMAYRLGMTEPTKFPYLEPSRGLDASHPDIALDTNRCISCGRCIRASQDVDHKGIFGYVGRGIHRRVAVNGPDLAQTDAAITDHAISKDVCPVGCIIRKGEGFATPIGEREFDRGLIGSEIEGKRHE</sequence>
<keyword evidence="7" id="KW-1278">Translocase</keyword>
<keyword evidence="4" id="KW-0004">4Fe-4S</keyword>
<dbReference type="SMART" id="SM00929">
    <property type="entry name" value="NADH-G_4Fe-4S_3"/>
    <property type="match status" value="1"/>
</dbReference>
<dbReference type="AlphaFoldDB" id="A0A5C4JLU8"/>
<dbReference type="InterPro" id="IPR000283">
    <property type="entry name" value="NADH_UbQ_OxRdtase_75kDa_su_CS"/>
</dbReference>
<dbReference type="PROSITE" id="PS51839">
    <property type="entry name" value="4FE4S_HC3"/>
    <property type="match status" value="1"/>
</dbReference>
<comment type="caution">
    <text evidence="16">The sequence shown here is derived from an EMBL/GenBank/DDBJ whole genome shotgun (WGS) entry which is preliminary data.</text>
</comment>
<dbReference type="GO" id="GO:0016020">
    <property type="term" value="C:membrane"/>
    <property type="evidence" value="ECO:0007669"/>
    <property type="project" value="UniProtKB-SubCell"/>
</dbReference>
<evidence type="ECO:0000259" key="14">
    <source>
        <dbReference type="PROSITE" id="PS51379"/>
    </source>
</evidence>
<dbReference type="Proteomes" id="UP000307874">
    <property type="component" value="Unassembled WGS sequence"/>
</dbReference>
<keyword evidence="8" id="KW-0408">Iron</keyword>
<evidence type="ECO:0000256" key="9">
    <source>
        <dbReference type="ARBA" id="ARBA00023014"/>
    </source>
</evidence>
<dbReference type="GO" id="GO:0008137">
    <property type="term" value="F:NADH dehydrogenase (ubiquinone) activity"/>
    <property type="evidence" value="ECO:0007669"/>
    <property type="project" value="InterPro"/>
</dbReference>
<comment type="cofactor">
    <cofactor evidence="12">
        <name>[2Fe-2S] cluster</name>
        <dbReference type="ChEBI" id="CHEBI:190135"/>
    </cofactor>
</comment>
<keyword evidence="5" id="KW-0001">2Fe-2S</keyword>
<dbReference type="OrthoDB" id="9816402at2"/>
<comment type="subcellular location">
    <subcellularLocation>
        <location evidence="2">Membrane</location>
    </subcellularLocation>
</comment>
<dbReference type="FunFam" id="3.10.20.740:FF:000004">
    <property type="entry name" value="NADH-quinone oxidoreductase"/>
    <property type="match status" value="1"/>
</dbReference>
<dbReference type="GO" id="GO:0042773">
    <property type="term" value="P:ATP synthesis coupled electron transport"/>
    <property type="evidence" value="ECO:0007669"/>
    <property type="project" value="InterPro"/>
</dbReference>
<protein>
    <submittedName>
        <fullName evidence="16">2Fe-2S iron-sulfur cluster binding domain-containing protein</fullName>
    </submittedName>
</protein>
<evidence type="ECO:0000256" key="3">
    <source>
        <dbReference type="ARBA" id="ARBA00005404"/>
    </source>
</evidence>
<evidence type="ECO:0000256" key="4">
    <source>
        <dbReference type="ARBA" id="ARBA00022485"/>
    </source>
</evidence>
<accession>A0A5C4JLU8</accession>
<evidence type="ECO:0000259" key="15">
    <source>
        <dbReference type="PROSITE" id="PS51839"/>
    </source>
</evidence>
<dbReference type="InterPro" id="IPR036010">
    <property type="entry name" value="2Fe-2S_ferredoxin-like_sf"/>
</dbReference>
<evidence type="ECO:0000256" key="1">
    <source>
        <dbReference type="ARBA" id="ARBA00001966"/>
    </source>
</evidence>
<gene>
    <name evidence="16" type="ORF">FF124_19110</name>
</gene>
<comment type="cofactor">
    <cofactor evidence="1">
        <name>[4Fe-4S] cluster</name>
        <dbReference type="ChEBI" id="CHEBI:49883"/>
    </cofactor>
</comment>
<evidence type="ECO:0000256" key="2">
    <source>
        <dbReference type="ARBA" id="ARBA00004370"/>
    </source>
</evidence>
<keyword evidence="17" id="KW-1185">Reference proteome</keyword>
<dbReference type="Pfam" id="PF13510">
    <property type="entry name" value="Fer2_4"/>
    <property type="match status" value="1"/>
</dbReference>
<evidence type="ECO:0000256" key="5">
    <source>
        <dbReference type="ARBA" id="ARBA00022714"/>
    </source>
</evidence>
<dbReference type="GO" id="GO:0016491">
    <property type="term" value="F:oxidoreductase activity"/>
    <property type="evidence" value="ECO:0007669"/>
    <property type="project" value="InterPro"/>
</dbReference>
<evidence type="ECO:0000313" key="16">
    <source>
        <dbReference type="EMBL" id="TNB46260.1"/>
    </source>
</evidence>
<feature type="domain" description="4Fe-4S ferredoxin-type" evidence="14">
    <location>
        <begin position="140"/>
        <end position="158"/>
    </location>
</feature>
<evidence type="ECO:0000256" key="8">
    <source>
        <dbReference type="ARBA" id="ARBA00023004"/>
    </source>
</evidence>
<feature type="domain" description="2Fe-2S ferredoxin-type" evidence="13">
    <location>
        <begin position="4"/>
        <end position="80"/>
    </location>
</feature>
<dbReference type="InterPro" id="IPR001041">
    <property type="entry name" value="2Fe-2S_ferredoxin-type"/>
</dbReference>
<name>A0A5C4JLU8_9HYPH</name>
<dbReference type="InterPro" id="IPR017896">
    <property type="entry name" value="4Fe4S_Fe-S-bd"/>
</dbReference>
<evidence type="ECO:0000256" key="7">
    <source>
        <dbReference type="ARBA" id="ARBA00022967"/>
    </source>
</evidence>
<dbReference type="InterPro" id="IPR016214">
    <property type="entry name" value="NAD-red_Hydgase_HoxS_gsu"/>
</dbReference>
<dbReference type="GO" id="GO:0051539">
    <property type="term" value="F:4 iron, 4 sulfur cluster binding"/>
    <property type="evidence" value="ECO:0007669"/>
    <property type="project" value="UniProtKB-KW"/>
</dbReference>
<dbReference type="GO" id="GO:0046872">
    <property type="term" value="F:metal ion binding"/>
    <property type="evidence" value="ECO:0007669"/>
    <property type="project" value="UniProtKB-KW"/>
</dbReference>
<evidence type="ECO:0000256" key="6">
    <source>
        <dbReference type="ARBA" id="ARBA00022723"/>
    </source>
</evidence>
<dbReference type="PIRSF" id="PIRSF000309">
    <property type="entry name" value="NAD_red_hyd_HoxU"/>
    <property type="match status" value="1"/>
</dbReference>
<feature type="domain" description="4Fe-4S His(Cys)3-ligated-type" evidence="15">
    <location>
        <begin position="80"/>
        <end position="119"/>
    </location>
</feature>
<dbReference type="InterPro" id="IPR054351">
    <property type="entry name" value="NADH_UbQ_OxRdtase_ferredoxin"/>
</dbReference>
<keyword evidence="11" id="KW-0472">Membrane</keyword>
<keyword evidence="10" id="KW-0520">NAD</keyword>
<organism evidence="16 17">
    <name type="scientific">Martelella lutilitoris</name>
    <dbReference type="NCBI Taxonomy" id="2583532"/>
    <lineage>
        <taxon>Bacteria</taxon>
        <taxon>Pseudomonadati</taxon>
        <taxon>Pseudomonadota</taxon>
        <taxon>Alphaproteobacteria</taxon>
        <taxon>Hyphomicrobiales</taxon>
        <taxon>Aurantimonadaceae</taxon>
        <taxon>Martelella</taxon>
    </lineage>
</organism>
<dbReference type="Gene3D" id="3.10.20.740">
    <property type="match status" value="1"/>
</dbReference>
<reference evidence="16 17" key="1">
    <citation type="submission" date="2019-05" db="EMBL/GenBank/DDBJ databases">
        <authorList>
            <person name="Lee S.D."/>
        </authorList>
    </citation>
    <scope>NUCLEOTIDE SEQUENCE [LARGE SCALE GENOMIC DNA]</scope>
    <source>
        <strain evidence="16 17">GH2-6</strain>
    </source>
</reference>
<dbReference type="RefSeq" id="WP_138750076.1">
    <property type="nucleotide sequence ID" value="NZ_VCLB01000011.1"/>
</dbReference>
<dbReference type="Pfam" id="PF10588">
    <property type="entry name" value="NADH-G_4Fe-4S_3"/>
    <property type="match status" value="1"/>
</dbReference>
<keyword evidence="9" id="KW-0411">Iron-sulfur</keyword>
<dbReference type="CDD" id="cd00207">
    <property type="entry name" value="fer2"/>
    <property type="match status" value="1"/>
</dbReference>
<keyword evidence="6" id="KW-0479">Metal-binding</keyword>
<proteinExistence type="inferred from homology"/>
<dbReference type="Gene3D" id="3.30.70.20">
    <property type="match status" value="1"/>
</dbReference>
<evidence type="ECO:0000313" key="17">
    <source>
        <dbReference type="Proteomes" id="UP000307874"/>
    </source>
</evidence>
<dbReference type="PROSITE" id="PS00641">
    <property type="entry name" value="COMPLEX1_75K_1"/>
    <property type="match status" value="1"/>
</dbReference>
<dbReference type="SUPFAM" id="SSF54292">
    <property type="entry name" value="2Fe-2S ferredoxin-like"/>
    <property type="match status" value="1"/>
</dbReference>
<dbReference type="PROSITE" id="PS51379">
    <property type="entry name" value="4FE4S_FER_2"/>
    <property type="match status" value="1"/>
</dbReference>
<evidence type="ECO:0000256" key="10">
    <source>
        <dbReference type="ARBA" id="ARBA00023027"/>
    </source>
</evidence>
<evidence type="ECO:0000256" key="11">
    <source>
        <dbReference type="ARBA" id="ARBA00023136"/>
    </source>
</evidence>
<comment type="similarity">
    <text evidence="3">Belongs to the complex I 75 kDa subunit family.</text>
</comment>